<name>A0A6J6YBH9_9ZZZZ</name>
<dbReference type="PROSITE" id="PS51186">
    <property type="entry name" value="GNAT"/>
    <property type="match status" value="1"/>
</dbReference>
<accession>A0A6J6YBH9</accession>
<dbReference type="Gene3D" id="3.40.630.30">
    <property type="match status" value="1"/>
</dbReference>
<reference evidence="3" key="1">
    <citation type="submission" date="2020-05" db="EMBL/GenBank/DDBJ databases">
        <authorList>
            <person name="Chiriac C."/>
            <person name="Salcher M."/>
            <person name="Ghai R."/>
            <person name="Kavagutti S V."/>
        </authorList>
    </citation>
    <scope>NUCLEOTIDE SEQUENCE</scope>
</reference>
<keyword evidence="1" id="KW-1133">Transmembrane helix</keyword>
<evidence type="ECO:0000259" key="2">
    <source>
        <dbReference type="PROSITE" id="PS51186"/>
    </source>
</evidence>
<dbReference type="EMBL" id="CAFBOG010000062">
    <property type="protein sequence ID" value="CAB4977651.1"/>
    <property type="molecule type" value="Genomic_DNA"/>
</dbReference>
<proteinExistence type="predicted"/>
<keyword evidence="1" id="KW-0472">Membrane</keyword>
<evidence type="ECO:0000313" key="4">
    <source>
        <dbReference type="EMBL" id="CAB4977651.1"/>
    </source>
</evidence>
<feature type="transmembrane region" description="Helical" evidence="1">
    <location>
        <begin position="12"/>
        <end position="33"/>
    </location>
</feature>
<feature type="transmembrane region" description="Helical" evidence="1">
    <location>
        <begin position="39"/>
        <end position="60"/>
    </location>
</feature>
<dbReference type="InterPro" id="IPR000182">
    <property type="entry name" value="GNAT_dom"/>
</dbReference>
<protein>
    <submittedName>
        <fullName evidence="3">Unannotated protein</fullName>
    </submittedName>
</protein>
<keyword evidence="1" id="KW-0812">Transmembrane</keyword>
<evidence type="ECO:0000313" key="3">
    <source>
        <dbReference type="EMBL" id="CAB4806762.1"/>
    </source>
</evidence>
<dbReference type="GO" id="GO:0016747">
    <property type="term" value="F:acyltransferase activity, transferring groups other than amino-acyl groups"/>
    <property type="evidence" value="ECO:0007669"/>
    <property type="project" value="InterPro"/>
</dbReference>
<evidence type="ECO:0000256" key="1">
    <source>
        <dbReference type="SAM" id="Phobius"/>
    </source>
</evidence>
<sequence>MKQIGARAQKSPTGWLLLCLAFGGIGALIGALLSWSAKWPLPVALGIGAALGILLATRVLKQRPKIQSLAGPEVDLGSWRTDQVVLRHMNLADTEADAVAKTIDEEVIRAMGWSDQDVEGIVSMSRDPLLMAQRGFIMVTEPGREDQVLGVVSLTRIPGQAAEAGLGLWMALEARGRGLGPAAIRLAAEMCWQSNVAVLTLGTTAENTSMQRCYLAAGADLFDTCENELPDGRIVDASWYRIHNPHA</sequence>
<gene>
    <name evidence="3" type="ORF">UFOPK3046_00883</name>
    <name evidence="4" type="ORF">UFOPK3914_00832</name>
</gene>
<feature type="domain" description="N-acetyltransferase" evidence="2">
    <location>
        <begin position="84"/>
        <end position="245"/>
    </location>
</feature>
<dbReference type="SUPFAM" id="SSF55729">
    <property type="entry name" value="Acyl-CoA N-acyltransferases (Nat)"/>
    <property type="match status" value="1"/>
</dbReference>
<dbReference type="InterPro" id="IPR016181">
    <property type="entry name" value="Acyl_CoA_acyltransferase"/>
</dbReference>
<organism evidence="3">
    <name type="scientific">freshwater metagenome</name>
    <dbReference type="NCBI Taxonomy" id="449393"/>
    <lineage>
        <taxon>unclassified sequences</taxon>
        <taxon>metagenomes</taxon>
        <taxon>ecological metagenomes</taxon>
    </lineage>
</organism>
<dbReference type="Pfam" id="PF13302">
    <property type="entry name" value="Acetyltransf_3"/>
    <property type="match status" value="1"/>
</dbReference>
<dbReference type="AlphaFoldDB" id="A0A6J6YBH9"/>
<dbReference type="EMBL" id="CAFAAQ010000066">
    <property type="protein sequence ID" value="CAB4806762.1"/>
    <property type="molecule type" value="Genomic_DNA"/>
</dbReference>